<dbReference type="Proteomes" id="UP000594638">
    <property type="component" value="Unassembled WGS sequence"/>
</dbReference>
<dbReference type="GO" id="GO:0008270">
    <property type="term" value="F:zinc ion binding"/>
    <property type="evidence" value="ECO:0007669"/>
    <property type="project" value="UniProtKB-UniRule"/>
</dbReference>
<keyword evidence="8" id="KW-0256">Endoplasmic reticulum</keyword>
<keyword evidence="3 13" id="KW-0031">Aminopeptidase</keyword>
<feature type="binding site" evidence="11">
    <location>
        <position position="180"/>
    </location>
    <ligand>
        <name>Zn(2+)</name>
        <dbReference type="ChEBI" id="CHEBI:29105"/>
        <note>catalytic</note>
    </ligand>
</feature>
<dbReference type="GO" id="GO:0005737">
    <property type="term" value="C:cytoplasm"/>
    <property type="evidence" value="ECO:0007669"/>
    <property type="project" value="TreeGrafter"/>
</dbReference>
<dbReference type="GO" id="GO:0042277">
    <property type="term" value="F:peptide binding"/>
    <property type="evidence" value="ECO:0007669"/>
    <property type="project" value="TreeGrafter"/>
</dbReference>
<comment type="cofactor">
    <cofactor evidence="11 13">
        <name>Zn(2+)</name>
        <dbReference type="ChEBI" id="CHEBI:29105"/>
    </cofactor>
    <text evidence="11 13">Binds 1 zinc ion per subunit.</text>
</comment>
<evidence type="ECO:0000256" key="1">
    <source>
        <dbReference type="ARBA" id="ARBA00004174"/>
    </source>
</evidence>
<keyword evidence="4 13" id="KW-0645">Protease</keyword>
<dbReference type="GO" id="GO:0005615">
    <property type="term" value="C:extracellular space"/>
    <property type="evidence" value="ECO:0007669"/>
    <property type="project" value="TreeGrafter"/>
</dbReference>
<evidence type="ECO:0000256" key="9">
    <source>
        <dbReference type="ARBA" id="ARBA00023049"/>
    </source>
</evidence>
<dbReference type="FunFam" id="1.25.50.20:FF:000002">
    <property type="entry name" value="Aminopeptidase"/>
    <property type="match status" value="1"/>
</dbReference>
<dbReference type="GO" id="GO:0016020">
    <property type="term" value="C:membrane"/>
    <property type="evidence" value="ECO:0007669"/>
    <property type="project" value="TreeGrafter"/>
</dbReference>
<evidence type="ECO:0000256" key="11">
    <source>
        <dbReference type="PIRSR" id="PIRSR634016-3"/>
    </source>
</evidence>
<evidence type="ECO:0000256" key="13">
    <source>
        <dbReference type="RuleBase" id="RU364040"/>
    </source>
</evidence>
<dbReference type="CDD" id="cd09601">
    <property type="entry name" value="M1_APN-Q_like"/>
    <property type="match status" value="1"/>
</dbReference>
<keyword evidence="6 13" id="KW-0378">Hydrolase</keyword>
<feature type="binding site" evidence="11">
    <location>
        <position position="203"/>
    </location>
    <ligand>
        <name>Zn(2+)</name>
        <dbReference type="ChEBI" id="CHEBI:29105"/>
        <note>catalytic</note>
    </ligand>
</feature>
<dbReference type="AlphaFoldDB" id="A0A8S0QHH2"/>
<name>A0A8S0QHH2_OLEEU</name>
<dbReference type="Gramene" id="OE9A039448T4">
    <property type="protein sequence ID" value="OE9A039448C4"/>
    <property type="gene ID" value="OE9A039448"/>
</dbReference>
<comment type="caution">
    <text evidence="16">The sequence shown here is derived from an EMBL/GenBank/DDBJ whole genome shotgun (WGS) entry which is preliminary data.</text>
</comment>
<keyword evidence="17" id="KW-1185">Reference proteome</keyword>
<reference evidence="16 17" key="1">
    <citation type="submission" date="2019-12" db="EMBL/GenBank/DDBJ databases">
        <authorList>
            <person name="Alioto T."/>
            <person name="Alioto T."/>
            <person name="Gomez Garrido J."/>
        </authorList>
    </citation>
    <scope>NUCLEOTIDE SEQUENCE [LARGE SCALE GENOMIC DNA]</scope>
</reference>
<evidence type="ECO:0000256" key="8">
    <source>
        <dbReference type="ARBA" id="ARBA00022848"/>
    </source>
</evidence>
<dbReference type="PANTHER" id="PTHR11533">
    <property type="entry name" value="PROTEASE M1 ZINC METALLOPROTEASE"/>
    <property type="match status" value="1"/>
</dbReference>
<evidence type="ECO:0000256" key="7">
    <source>
        <dbReference type="ARBA" id="ARBA00022833"/>
    </source>
</evidence>
<organism evidence="16 17">
    <name type="scientific">Olea europaea subsp. europaea</name>
    <dbReference type="NCBI Taxonomy" id="158383"/>
    <lineage>
        <taxon>Eukaryota</taxon>
        <taxon>Viridiplantae</taxon>
        <taxon>Streptophyta</taxon>
        <taxon>Embryophyta</taxon>
        <taxon>Tracheophyta</taxon>
        <taxon>Spermatophyta</taxon>
        <taxon>Magnoliopsida</taxon>
        <taxon>eudicotyledons</taxon>
        <taxon>Gunneridae</taxon>
        <taxon>Pentapetalae</taxon>
        <taxon>asterids</taxon>
        <taxon>lamiids</taxon>
        <taxon>Lamiales</taxon>
        <taxon>Oleaceae</taxon>
        <taxon>Oleeae</taxon>
        <taxon>Olea</taxon>
    </lineage>
</organism>
<evidence type="ECO:0000259" key="15">
    <source>
        <dbReference type="Pfam" id="PF11838"/>
    </source>
</evidence>
<comment type="similarity">
    <text evidence="2 13">Belongs to the peptidase M1 family.</text>
</comment>
<dbReference type="FunFam" id="1.10.390.10:FF:000001">
    <property type="entry name" value="Aminopeptidase"/>
    <property type="match status" value="1"/>
</dbReference>
<dbReference type="EC" id="3.4.11.-" evidence="13"/>
<dbReference type="InterPro" id="IPR042097">
    <property type="entry name" value="Aminopeptidase_N-like_N_sf"/>
</dbReference>
<evidence type="ECO:0000256" key="10">
    <source>
        <dbReference type="PIRSR" id="PIRSR634016-1"/>
    </source>
</evidence>
<dbReference type="GO" id="GO:0006508">
    <property type="term" value="P:proteolysis"/>
    <property type="evidence" value="ECO:0007669"/>
    <property type="project" value="UniProtKB-KW"/>
</dbReference>
<accession>A0A8S0QHH2</accession>
<evidence type="ECO:0000259" key="14">
    <source>
        <dbReference type="Pfam" id="PF01433"/>
    </source>
</evidence>
<dbReference type="PRINTS" id="PR00756">
    <property type="entry name" value="ALADIPTASE"/>
</dbReference>
<evidence type="ECO:0000256" key="6">
    <source>
        <dbReference type="ARBA" id="ARBA00022801"/>
    </source>
</evidence>
<feature type="active site" description="Proton acceptor" evidence="10">
    <location>
        <position position="181"/>
    </location>
</feature>
<dbReference type="Pfam" id="PF01433">
    <property type="entry name" value="Peptidase_M1"/>
    <property type="match status" value="1"/>
</dbReference>
<feature type="binding site" evidence="11">
    <location>
        <position position="184"/>
    </location>
    <ligand>
        <name>Zn(2+)</name>
        <dbReference type="ChEBI" id="CHEBI:29105"/>
        <note>catalytic</note>
    </ligand>
</feature>
<keyword evidence="5 11" id="KW-0479">Metal-binding</keyword>
<dbReference type="InterPro" id="IPR024571">
    <property type="entry name" value="ERAP1-like_C_dom"/>
</dbReference>
<dbReference type="EMBL" id="CACTIH010001831">
    <property type="protein sequence ID" value="CAA2964895.1"/>
    <property type="molecule type" value="Genomic_DNA"/>
</dbReference>
<dbReference type="InterPro" id="IPR034016">
    <property type="entry name" value="M1_APN-typ"/>
</dbReference>
<keyword evidence="8" id="KW-0492">Microsome</keyword>
<dbReference type="OrthoDB" id="10031169at2759"/>
<evidence type="ECO:0000256" key="5">
    <source>
        <dbReference type="ARBA" id="ARBA00022723"/>
    </source>
</evidence>
<dbReference type="Gene3D" id="2.60.40.1730">
    <property type="entry name" value="tricorn interacting facor f3 domain"/>
    <property type="match status" value="1"/>
</dbReference>
<evidence type="ECO:0000256" key="4">
    <source>
        <dbReference type="ARBA" id="ARBA00022670"/>
    </source>
</evidence>
<dbReference type="SUPFAM" id="SSF55486">
    <property type="entry name" value="Metalloproteases ('zincins'), catalytic domain"/>
    <property type="match status" value="1"/>
</dbReference>
<feature type="domain" description="ERAP1-like C-terminal" evidence="15">
    <location>
        <begin position="415"/>
        <end position="733"/>
    </location>
</feature>
<dbReference type="SUPFAM" id="SSF63737">
    <property type="entry name" value="Leukotriene A4 hydrolase N-terminal domain"/>
    <property type="match status" value="1"/>
</dbReference>
<sequence length="760" mass="87283">MHFNRWTNLLINNFLYMFGLVTISSLQATFKITLENVPIELTALSNMPILEEKLDGHLKTVCFKESVVMSTYLVAVVVGLYDHIKDITDDGIMIQVYTPTGKSEKGKFALNIAMKTLDFFEKYFSMPYPLPKLDMVSVPEFSGGAMENYGLITYRETELLQDELHSAAANVIRLTIVVAHEVAHHWFGNLVTMEWWTHLWLNEGFATWVSYLVTDKLFPEWKIWNQFLREMTSGLRMDGLEQSHPIEVEIHQARSVLEFFDAISYRKGSSVIRMLQDYLGDEIFQKSLGMYMKKYAFANAKTEDLWNVLTEVSGVEVNTIMEIWTKQKGYPVISVELKDRVLKFEQNQFLSSGSCSDSQWIVPIILSLGSYSKQKKFLLQTKNGQLDIAEFFHSSDISSSGHEQHNQKDFGNNGWIKINVHQAGFYRVKYDNNLMVGLKNAIEGNYLSAADEYGILDDTFALCEACEMPFSSLLSLMEVYRKELDYIVLSRLIDVCYSAVNIISDAIPELVSDLKQFCINLLLLSAEKLGWDAASEESQLNSLMREEVLKALASFGHPQTREEATKRFHAFLDNRNTSLLPVNTRKAAYTAIIRNTSADNRNGLDWLLKLYREVGSVQEETRVLCSIASSPDSIIVTEVLNLMLSDEVRRQDIVYILSGISWECRATAWSWFKENWERILKTWAPEMLLTHFVRDIIAPFTSHEMADEVEEFFATHPVPSVAMNLKQSLELVRIKARWIEHIKKEKESFKELKMFSLVLT</sequence>
<dbReference type="InterPro" id="IPR027268">
    <property type="entry name" value="Peptidase_M4/M1_CTD_sf"/>
</dbReference>
<dbReference type="Gene3D" id="1.25.50.20">
    <property type="match status" value="1"/>
</dbReference>
<evidence type="ECO:0000313" key="16">
    <source>
        <dbReference type="EMBL" id="CAA2964895.1"/>
    </source>
</evidence>
<feature type="domain" description="Peptidase M1 membrane alanine aminopeptidase" evidence="14">
    <location>
        <begin position="108"/>
        <end position="324"/>
    </location>
</feature>
<protein>
    <recommendedName>
        <fullName evidence="13">Aminopeptidase</fullName>
        <ecNumber evidence="13">3.4.11.-</ecNumber>
    </recommendedName>
</protein>
<evidence type="ECO:0000256" key="3">
    <source>
        <dbReference type="ARBA" id="ARBA00022438"/>
    </source>
</evidence>
<dbReference type="GO" id="GO:0043171">
    <property type="term" value="P:peptide catabolic process"/>
    <property type="evidence" value="ECO:0007669"/>
    <property type="project" value="TreeGrafter"/>
</dbReference>
<dbReference type="Gene3D" id="1.10.390.10">
    <property type="entry name" value="Neutral Protease Domain 2"/>
    <property type="match status" value="1"/>
</dbReference>
<gene>
    <name evidence="16" type="ORF">OLEA9_A039448</name>
</gene>
<proteinExistence type="inferred from homology"/>
<feature type="site" description="Transition state stabilizer" evidence="12">
    <location>
        <position position="265"/>
    </location>
</feature>
<dbReference type="InterPro" id="IPR014782">
    <property type="entry name" value="Peptidase_M1_dom"/>
</dbReference>
<keyword evidence="9 13" id="KW-0482">Metalloprotease</keyword>
<dbReference type="PANTHER" id="PTHR11533:SF274">
    <property type="entry name" value="AMINOPEPTIDASE"/>
    <property type="match status" value="1"/>
</dbReference>
<dbReference type="Pfam" id="PF11838">
    <property type="entry name" value="ERAP1_C"/>
    <property type="match status" value="1"/>
</dbReference>
<evidence type="ECO:0000313" key="17">
    <source>
        <dbReference type="Proteomes" id="UP000594638"/>
    </source>
</evidence>
<dbReference type="InterPro" id="IPR050344">
    <property type="entry name" value="Peptidase_M1_aminopeptidases"/>
</dbReference>
<dbReference type="InterPro" id="IPR001930">
    <property type="entry name" value="Peptidase_M1"/>
</dbReference>
<evidence type="ECO:0000256" key="2">
    <source>
        <dbReference type="ARBA" id="ARBA00010136"/>
    </source>
</evidence>
<comment type="subcellular location">
    <subcellularLocation>
        <location evidence="1">Microsome membrane</location>
        <topology evidence="1">Peripheral membrane protein</topology>
    </subcellularLocation>
</comment>
<evidence type="ECO:0000256" key="12">
    <source>
        <dbReference type="PIRSR" id="PIRSR634016-4"/>
    </source>
</evidence>
<keyword evidence="7 11" id="KW-0862">Zinc</keyword>
<dbReference type="GO" id="GO:0070006">
    <property type="term" value="F:metalloaminopeptidase activity"/>
    <property type="evidence" value="ECO:0007669"/>
    <property type="project" value="TreeGrafter"/>
</dbReference>
<dbReference type="Gene3D" id="2.60.40.1910">
    <property type="match status" value="1"/>
</dbReference>